<sequence length="116" mass="13106">MSRIFRPEKEMKMSIWIARASDTEYVRDRDEREGKEQNKAAEEASSLYGYKHEVGKGGAGDEQCAVEVGGDRVMIDGRDVTRFSSKLRLQRKKISDLYHPLGQPNLLKLGKMTAAS</sequence>
<accession>A0A5J4ZFF1</accession>
<name>A0A5J4ZFF1_9ASTE</name>
<dbReference type="EMBL" id="CM018052">
    <property type="protein sequence ID" value="KAA8516061.1"/>
    <property type="molecule type" value="Genomic_DNA"/>
</dbReference>
<dbReference type="Proteomes" id="UP000325577">
    <property type="component" value="Linkage Group LG9"/>
</dbReference>
<dbReference type="AlphaFoldDB" id="A0A5J4ZFF1"/>
<evidence type="ECO:0000256" key="1">
    <source>
        <dbReference type="SAM" id="MobiDB-lite"/>
    </source>
</evidence>
<organism evidence="2 3">
    <name type="scientific">Nyssa sinensis</name>
    <dbReference type="NCBI Taxonomy" id="561372"/>
    <lineage>
        <taxon>Eukaryota</taxon>
        <taxon>Viridiplantae</taxon>
        <taxon>Streptophyta</taxon>
        <taxon>Embryophyta</taxon>
        <taxon>Tracheophyta</taxon>
        <taxon>Spermatophyta</taxon>
        <taxon>Magnoliopsida</taxon>
        <taxon>eudicotyledons</taxon>
        <taxon>Gunneridae</taxon>
        <taxon>Pentapetalae</taxon>
        <taxon>asterids</taxon>
        <taxon>Cornales</taxon>
        <taxon>Nyssaceae</taxon>
        <taxon>Nyssa</taxon>
    </lineage>
</organism>
<reference evidence="2 3" key="1">
    <citation type="submission" date="2019-09" db="EMBL/GenBank/DDBJ databases">
        <title>A chromosome-level genome assembly of the Chinese tupelo Nyssa sinensis.</title>
        <authorList>
            <person name="Yang X."/>
            <person name="Kang M."/>
            <person name="Yang Y."/>
            <person name="Xiong H."/>
            <person name="Wang M."/>
            <person name="Zhang Z."/>
            <person name="Wang Z."/>
            <person name="Wu H."/>
            <person name="Ma T."/>
            <person name="Liu J."/>
            <person name="Xi Z."/>
        </authorList>
    </citation>
    <scope>NUCLEOTIDE SEQUENCE [LARGE SCALE GENOMIC DNA]</scope>
    <source>
        <strain evidence="2">J267</strain>
        <tissue evidence="2">Leaf</tissue>
    </source>
</reference>
<proteinExistence type="predicted"/>
<feature type="region of interest" description="Disordered" evidence="1">
    <location>
        <begin position="26"/>
        <end position="46"/>
    </location>
</feature>
<feature type="compositionally biased region" description="Basic and acidic residues" evidence="1">
    <location>
        <begin position="26"/>
        <end position="42"/>
    </location>
</feature>
<evidence type="ECO:0000313" key="3">
    <source>
        <dbReference type="Proteomes" id="UP000325577"/>
    </source>
</evidence>
<gene>
    <name evidence="2" type="ORF">F0562_019240</name>
</gene>
<protein>
    <submittedName>
        <fullName evidence="2">Uncharacterized protein</fullName>
    </submittedName>
</protein>
<keyword evidence="3" id="KW-1185">Reference proteome</keyword>
<evidence type="ECO:0000313" key="2">
    <source>
        <dbReference type="EMBL" id="KAA8516061.1"/>
    </source>
</evidence>